<evidence type="ECO:0000313" key="1">
    <source>
        <dbReference type="EMBL" id="QJD97189.1"/>
    </source>
</evidence>
<proteinExistence type="predicted"/>
<dbReference type="AlphaFoldDB" id="A0A7L5E4G1"/>
<dbReference type="EMBL" id="CP051682">
    <property type="protein sequence ID" value="QJD97189.1"/>
    <property type="molecule type" value="Genomic_DNA"/>
</dbReference>
<dbReference type="Pfam" id="PF21983">
    <property type="entry name" value="NikA-like"/>
    <property type="match status" value="1"/>
</dbReference>
<keyword evidence="2" id="KW-1185">Reference proteome</keyword>
<dbReference type="KEGG" id="mrob:HH214_15575"/>
<gene>
    <name evidence="1" type="ORF">HH214_15575</name>
</gene>
<dbReference type="InterPro" id="IPR053842">
    <property type="entry name" value="NikA-like"/>
</dbReference>
<reference evidence="1 2" key="1">
    <citation type="submission" date="2020-04" db="EMBL/GenBank/DDBJ databases">
        <title>Genome sequencing of novel species.</title>
        <authorList>
            <person name="Heo J."/>
            <person name="Kim S.-J."/>
            <person name="Kim J.-S."/>
            <person name="Hong S.-B."/>
            <person name="Kwon S.-W."/>
        </authorList>
    </citation>
    <scope>NUCLEOTIDE SEQUENCE [LARGE SCALE GENOMIC DNA]</scope>
    <source>
        <strain evidence="1 2">F39-2</strain>
    </source>
</reference>
<name>A0A7L5E4G1_9SPHI</name>
<accession>A0A7L5E4G1</accession>
<dbReference type="Proteomes" id="UP000503278">
    <property type="component" value="Chromosome"/>
</dbReference>
<organism evidence="1 2">
    <name type="scientific">Mucilaginibacter robiniae</name>
    <dbReference type="NCBI Taxonomy" id="2728022"/>
    <lineage>
        <taxon>Bacteria</taxon>
        <taxon>Pseudomonadati</taxon>
        <taxon>Bacteroidota</taxon>
        <taxon>Sphingobacteriia</taxon>
        <taxon>Sphingobacteriales</taxon>
        <taxon>Sphingobacteriaceae</taxon>
        <taxon>Mucilaginibacter</taxon>
    </lineage>
</organism>
<protein>
    <submittedName>
        <fullName evidence="1">MobC family plasmid mobilization relaxosome protein</fullName>
    </submittedName>
</protein>
<sequence>MARPKVPLSEKRSIKITFRVTEKQRQRLLNLAEACGTTPGDLVRSKLFKGHFPAIPLAKMDEDTYTELKKIGINLNQLARQANSGRFPYGIDKTLTALLRQEEKIIRLLL</sequence>
<dbReference type="RefSeq" id="WP_169609146.1">
    <property type="nucleotide sequence ID" value="NZ_CP051682.1"/>
</dbReference>
<evidence type="ECO:0000313" key="2">
    <source>
        <dbReference type="Proteomes" id="UP000503278"/>
    </source>
</evidence>